<reference evidence="1" key="2">
    <citation type="journal article" date="2015" name="Fish Shellfish Immunol.">
        <title>Early steps in the European eel (Anguilla anguilla)-Vibrio vulnificus interaction in the gills: Role of the RtxA13 toxin.</title>
        <authorList>
            <person name="Callol A."/>
            <person name="Pajuelo D."/>
            <person name="Ebbesson L."/>
            <person name="Teles M."/>
            <person name="MacKenzie S."/>
            <person name="Amaro C."/>
        </authorList>
    </citation>
    <scope>NUCLEOTIDE SEQUENCE</scope>
</reference>
<protein>
    <submittedName>
        <fullName evidence="1">Uncharacterized protein</fullName>
    </submittedName>
</protein>
<name>A0A0E9TYC0_ANGAN</name>
<dbReference type="EMBL" id="GBXM01050036">
    <property type="protein sequence ID" value="JAH58541.1"/>
    <property type="molecule type" value="Transcribed_RNA"/>
</dbReference>
<dbReference type="AlphaFoldDB" id="A0A0E9TYC0"/>
<accession>A0A0E9TYC0</accession>
<evidence type="ECO:0000313" key="1">
    <source>
        <dbReference type="EMBL" id="JAH58541.1"/>
    </source>
</evidence>
<organism evidence="1">
    <name type="scientific">Anguilla anguilla</name>
    <name type="common">European freshwater eel</name>
    <name type="synonym">Muraena anguilla</name>
    <dbReference type="NCBI Taxonomy" id="7936"/>
    <lineage>
        <taxon>Eukaryota</taxon>
        <taxon>Metazoa</taxon>
        <taxon>Chordata</taxon>
        <taxon>Craniata</taxon>
        <taxon>Vertebrata</taxon>
        <taxon>Euteleostomi</taxon>
        <taxon>Actinopterygii</taxon>
        <taxon>Neopterygii</taxon>
        <taxon>Teleostei</taxon>
        <taxon>Anguilliformes</taxon>
        <taxon>Anguillidae</taxon>
        <taxon>Anguilla</taxon>
    </lineage>
</organism>
<proteinExistence type="predicted"/>
<sequence>MFACLYSTTQSCGKDIALTGGFISSKASDLPAPPRNSQRALKFT</sequence>
<reference evidence="1" key="1">
    <citation type="submission" date="2014-11" db="EMBL/GenBank/DDBJ databases">
        <authorList>
            <person name="Amaro Gonzalez C."/>
        </authorList>
    </citation>
    <scope>NUCLEOTIDE SEQUENCE</scope>
</reference>